<accession>A0A9P6JSG4</accession>
<proteinExistence type="predicted"/>
<dbReference type="Proteomes" id="UP000807306">
    <property type="component" value="Unassembled WGS sequence"/>
</dbReference>
<sequence length="655" mass="75270">MISVLPKLLANLCDPCRISLSAALSELQELESESEPKHPPPLERTNVVSSEKEQAVPPLKRTRNLSFFRSFVSSRSHSPGINNQRSQVPNRITTSNYDHNLQLSFNRLPVELLLDIFVHICHSDYDKYLWDKERFKKTTPLTLGGVCGYWRNTVWRYPPLWSHVYLFLSEKRYTRQMKILDFWLERSGNQPLLLNISLVKEEAWDAKRIPDSMIDILLKHSTRWRAISWVLPEAWYPHLNQIRPKLDNLYSICTQPTYKDADQSPTLRERLIFLDSAPKLEKVHLNGYYLTDVPLQWIQLTHLTLQQVYIDECYYAFHRSPNLARCKISKLLVNDVNRTVECPSSQIHMEKMKKFILHASSWKDAVELLGHVSLPAVETLDLSGSQGDATFEQLSKAILSAIGDLKVGCNGDMIVASSTLTSLALRDANLDFKSDSSTDTELKSLLLQLPSLETLDIKVTNRSGERTMFCMWWFIELLKAHPLNSVRDNNSPSSAPSSSEQVQVPAPTEELPPTPKPDDVAFHLPNLRHFVFEVPEILTHSFKSHHCALDGLDCDITDRRFMEALLELLKQRSYRGSLFRRRIVDEDASAANLPLRGRLKEFCLKSDGFLTVIESPSTESIPEMVRKTWKNFEQLKTDDFSFKLEMGDCRWNISS</sequence>
<comment type="caution">
    <text evidence="2">The sequence shown here is derived from an EMBL/GenBank/DDBJ whole genome shotgun (WGS) entry which is preliminary data.</text>
</comment>
<keyword evidence="3" id="KW-1185">Reference proteome</keyword>
<protein>
    <recommendedName>
        <fullName evidence="4">F-box domain-containing protein</fullName>
    </recommendedName>
</protein>
<dbReference type="OrthoDB" id="3270987at2759"/>
<feature type="region of interest" description="Disordered" evidence="1">
    <location>
        <begin position="487"/>
        <end position="518"/>
    </location>
</feature>
<evidence type="ECO:0008006" key="4">
    <source>
        <dbReference type="Google" id="ProtNLM"/>
    </source>
</evidence>
<evidence type="ECO:0000313" key="3">
    <source>
        <dbReference type="Proteomes" id="UP000807306"/>
    </source>
</evidence>
<dbReference type="InterPro" id="IPR032675">
    <property type="entry name" value="LRR_dom_sf"/>
</dbReference>
<reference evidence="2" key="1">
    <citation type="submission" date="2020-11" db="EMBL/GenBank/DDBJ databases">
        <authorList>
            <consortium name="DOE Joint Genome Institute"/>
            <person name="Ahrendt S."/>
            <person name="Riley R."/>
            <person name="Andreopoulos W."/>
            <person name="Labutti K."/>
            <person name="Pangilinan J."/>
            <person name="Ruiz-Duenas F.J."/>
            <person name="Barrasa J.M."/>
            <person name="Sanchez-Garcia M."/>
            <person name="Camarero S."/>
            <person name="Miyauchi S."/>
            <person name="Serrano A."/>
            <person name="Linde D."/>
            <person name="Babiker R."/>
            <person name="Drula E."/>
            <person name="Ayuso-Fernandez I."/>
            <person name="Pacheco R."/>
            <person name="Padilla G."/>
            <person name="Ferreira P."/>
            <person name="Barriuso J."/>
            <person name="Kellner H."/>
            <person name="Castanera R."/>
            <person name="Alfaro M."/>
            <person name="Ramirez L."/>
            <person name="Pisabarro A.G."/>
            <person name="Kuo A."/>
            <person name="Tritt A."/>
            <person name="Lipzen A."/>
            <person name="He G."/>
            <person name="Yan M."/>
            <person name="Ng V."/>
            <person name="Cullen D."/>
            <person name="Martin F."/>
            <person name="Rosso M.-N."/>
            <person name="Henrissat B."/>
            <person name="Hibbett D."/>
            <person name="Martinez A.T."/>
            <person name="Grigoriev I.V."/>
        </authorList>
    </citation>
    <scope>NUCLEOTIDE SEQUENCE</scope>
    <source>
        <strain evidence="2">CBS 506.95</strain>
    </source>
</reference>
<dbReference type="AlphaFoldDB" id="A0A9P6JSG4"/>
<gene>
    <name evidence="2" type="ORF">CPB83DRAFT_850215</name>
</gene>
<feature type="region of interest" description="Disordered" evidence="1">
    <location>
        <begin position="29"/>
        <end position="55"/>
    </location>
</feature>
<dbReference type="EMBL" id="MU157838">
    <property type="protein sequence ID" value="KAF9530734.1"/>
    <property type="molecule type" value="Genomic_DNA"/>
</dbReference>
<name>A0A9P6JSG4_9AGAR</name>
<dbReference type="Gene3D" id="3.80.10.10">
    <property type="entry name" value="Ribonuclease Inhibitor"/>
    <property type="match status" value="1"/>
</dbReference>
<dbReference type="SUPFAM" id="SSF52047">
    <property type="entry name" value="RNI-like"/>
    <property type="match status" value="1"/>
</dbReference>
<evidence type="ECO:0000256" key="1">
    <source>
        <dbReference type="SAM" id="MobiDB-lite"/>
    </source>
</evidence>
<evidence type="ECO:0000313" key="2">
    <source>
        <dbReference type="EMBL" id="KAF9530734.1"/>
    </source>
</evidence>
<organism evidence="2 3">
    <name type="scientific">Crepidotus variabilis</name>
    <dbReference type="NCBI Taxonomy" id="179855"/>
    <lineage>
        <taxon>Eukaryota</taxon>
        <taxon>Fungi</taxon>
        <taxon>Dikarya</taxon>
        <taxon>Basidiomycota</taxon>
        <taxon>Agaricomycotina</taxon>
        <taxon>Agaricomycetes</taxon>
        <taxon>Agaricomycetidae</taxon>
        <taxon>Agaricales</taxon>
        <taxon>Agaricineae</taxon>
        <taxon>Crepidotaceae</taxon>
        <taxon>Crepidotus</taxon>
    </lineage>
</organism>